<evidence type="ECO:0000313" key="4">
    <source>
        <dbReference type="EMBL" id="QIW62221.1"/>
    </source>
</evidence>
<evidence type="ECO:0000313" key="5">
    <source>
        <dbReference type="Proteomes" id="UP000503310"/>
    </source>
</evidence>
<reference evidence="4 5" key="1">
    <citation type="submission" date="2019-12" db="EMBL/GenBank/DDBJ databases">
        <title>Sequencing and analysis of the whole genome of Mycoplasma gallinaceum strain Peacock20181011.</title>
        <authorList>
            <person name="Liu X."/>
            <person name="Qin Z."/>
            <person name="Xu H."/>
        </authorList>
    </citation>
    <scope>NUCLEOTIDE SEQUENCE [LARGE SCALE GENOMIC DNA]</scope>
    <source>
        <strain evidence="4 5">Peacock20181011</strain>
    </source>
</reference>
<feature type="domain" description="TNase-like" evidence="3">
    <location>
        <begin position="88"/>
        <end position="314"/>
    </location>
</feature>
<sequence length="384" mass="44054">MNFFKNKKRKILTSSVGIFLINMPLLSLAVQCSTNSSKSTDMKTIEINDKYFDTLSENFDKTYTITSFDPYNEEVKTTTQKDFWTHYKAVEGTVTRVTDGDTVKVTLNAEELQKAKELTNNLITDSAISLRIPFIDTPEAYTVDPFAASPKSPNEKSPEEIKQIFDEKEAEIARLKSEGNEEYKNKQAELDLLKEKLKINRIEKSLSELDTEFAKSLLLNKKVRMISSNWGDKSYNRNVAHIFYQDETTGKWKLFSLEVLKNGYSLPRLTDSEIKGYLSTKDSEDPKLINTLLLPYIANAFNYGYKKGLGFYSDKTFEILKEKFPNDINKKISSPDDLVKYYGEHGNIYSDAKEFFQLPGSSGFSELKSEDNYYKLNKINIKIS</sequence>
<dbReference type="Proteomes" id="UP000503310">
    <property type="component" value="Chromosome"/>
</dbReference>
<gene>
    <name evidence="4" type="ORF">GOQ20_02095</name>
</gene>
<feature type="coiled-coil region" evidence="1">
    <location>
        <begin position="176"/>
        <end position="212"/>
    </location>
</feature>
<dbReference type="AlphaFoldDB" id="A0A6H0V1L0"/>
<feature type="chain" id="PRO_5026080243" description="TNase-like domain-containing protein" evidence="2">
    <location>
        <begin position="30"/>
        <end position="384"/>
    </location>
</feature>
<name>A0A6H0V1L0_9BACT</name>
<keyword evidence="1" id="KW-0175">Coiled coil</keyword>
<dbReference type="RefSeq" id="WP_167845211.1">
    <property type="nucleotide sequence ID" value="NZ_CP047225.1"/>
</dbReference>
<accession>A0A6H0V1L0</accession>
<dbReference type="EMBL" id="CP047225">
    <property type="protein sequence ID" value="QIW62221.1"/>
    <property type="molecule type" value="Genomic_DNA"/>
</dbReference>
<evidence type="ECO:0000256" key="1">
    <source>
        <dbReference type="SAM" id="Coils"/>
    </source>
</evidence>
<proteinExistence type="predicted"/>
<evidence type="ECO:0000256" key="2">
    <source>
        <dbReference type="SAM" id="SignalP"/>
    </source>
</evidence>
<protein>
    <recommendedName>
        <fullName evidence="3">TNase-like domain-containing protein</fullName>
    </recommendedName>
</protein>
<dbReference type="SMART" id="SM00318">
    <property type="entry name" value="SNc"/>
    <property type="match status" value="1"/>
</dbReference>
<dbReference type="PROSITE" id="PS50830">
    <property type="entry name" value="TNASE_3"/>
    <property type="match status" value="1"/>
</dbReference>
<dbReference type="InterPro" id="IPR035437">
    <property type="entry name" value="SNase_OB-fold_sf"/>
</dbReference>
<dbReference type="InterPro" id="IPR016071">
    <property type="entry name" value="Staphylococal_nuclease_OB-fold"/>
</dbReference>
<feature type="signal peptide" evidence="2">
    <location>
        <begin position="1"/>
        <end position="29"/>
    </location>
</feature>
<dbReference type="SUPFAM" id="SSF50199">
    <property type="entry name" value="Staphylococcal nuclease"/>
    <property type="match status" value="1"/>
</dbReference>
<organism evidence="4 5">
    <name type="scientific">Mycoplasmopsis gallinacea</name>
    <dbReference type="NCBI Taxonomy" id="29556"/>
    <lineage>
        <taxon>Bacteria</taxon>
        <taxon>Bacillati</taxon>
        <taxon>Mycoplasmatota</taxon>
        <taxon>Mycoplasmoidales</taxon>
        <taxon>Metamycoplasmataceae</taxon>
        <taxon>Mycoplasmopsis</taxon>
    </lineage>
</organism>
<keyword evidence="2" id="KW-0732">Signal</keyword>
<dbReference type="Gene3D" id="2.40.50.90">
    <property type="match status" value="1"/>
</dbReference>
<evidence type="ECO:0000259" key="3">
    <source>
        <dbReference type="PROSITE" id="PS50830"/>
    </source>
</evidence>